<comment type="caution">
    <text evidence="1">The sequence shown here is derived from an EMBL/GenBank/DDBJ whole genome shotgun (WGS) entry which is preliminary data.</text>
</comment>
<name>A0ACB8R2A8_9AGAM</name>
<reference evidence="1" key="1">
    <citation type="submission" date="2021-02" db="EMBL/GenBank/DDBJ databases">
        <authorList>
            <consortium name="DOE Joint Genome Institute"/>
            <person name="Ahrendt S."/>
            <person name="Looney B.P."/>
            <person name="Miyauchi S."/>
            <person name="Morin E."/>
            <person name="Drula E."/>
            <person name="Courty P.E."/>
            <person name="Chicoki N."/>
            <person name="Fauchery L."/>
            <person name="Kohler A."/>
            <person name="Kuo A."/>
            <person name="Labutti K."/>
            <person name="Pangilinan J."/>
            <person name="Lipzen A."/>
            <person name="Riley R."/>
            <person name="Andreopoulos W."/>
            <person name="He G."/>
            <person name="Johnson J."/>
            <person name="Barry K.W."/>
            <person name="Grigoriev I.V."/>
            <person name="Nagy L."/>
            <person name="Hibbett D."/>
            <person name="Henrissat B."/>
            <person name="Matheny P.B."/>
            <person name="Labbe J."/>
            <person name="Martin F."/>
        </authorList>
    </citation>
    <scope>NUCLEOTIDE SEQUENCE</scope>
    <source>
        <strain evidence="1">FP105234-sp</strain>
    </source>
</reference>
<sequence>MSKKVSQKDLERHETRIALAWRALKNAPTEQLTKNIWKKARNECAKNLTSHPMYDKLSKIFDTDKDDNIKLLDNMKYARVLEVESLGQDLWWKALKVSEEKLSKAEFVIDDNEVVDDEEDEEEEDEKMILDPTLKEVVKEDLDEIAASSQALKAHLSPEFDLAGQTIDNLTPALDQLGRLIAKEDMKYKTTGERIMTLEAQRMALLEELKD</sequence>
<reference evidence="1" key="2">
    <citation type="journal article" date="2022" name="New Phytol.">
        <title>Evolutionary transition to the ectomycorrhizal habit in the genomes of a hyperdiverse lineage of mushroom-forming fungi.</title>
        <authorList>
            <person name="Looney B."/>
            <person name="Miyauchi S."/>
            <person name="Morin E."/>
            <person name="Drula E."/>
            <person name="Courty P.E."/>
            <person name="Kohler A."/>
            <person name="Kuo A."/>
            <person name="LaButti K."/>
            <person name="Pangilinan J."/>
            <person name="Lipzen A."/>
            <person name="Riley R."/>
            <person name="Andreopoulos W."/>
            <person name="He G."/>
            <person name="Johnson J."/>
            <person name="Nolan M."/>
            <person name="Tritt A."/>
            <person name="Barry K.W."/>
            <person name="Grigoriev I.V."/>
            <person name="Nagy L.G."/>
            <person name="Hibbett D."/>
            <person name="Henrissat B."/>
            <person name="Matheny P.B."/>
            <person name="Labbe J."/>
            <person name="Martin F.M."/>
        </authorList>
    </citation>
    <scope>NUCLEOTIDE SEQUENCE</scope>
    <source>
        <strain evidence="1">FP105234-sp</strain>
    </source>
</reference>
<evidence type="ECO:0000313" key="1">
    <source>
        <dbReference type="EMBL" id="KAI0037890.1"/>
    </source>
</evidence>
<keyword evidence="2" id="KW-1185">Reference proteome</keyword>
<dbReference type="Proteomes" id="UP000814033">
    <property type="component" value="Unassembled WGS sequence"/>
</dbReference>
<dbReference type="EMBL" id="MU276672">
    <property type="protein sequence ID" value="KAI0037890.1"/>
    <property type="molecule type" value="Genomic_DNA"/>
</dbReference>
<evidence type="ECO:0000313" key="2">
    <source>
        <dbReference type="Proteomes" id="UP000814033"/>
    </source>
</evidence>
<organism evidence="1 2">
    <name type="scientific">Auriscalpium vulgare</name>
    <dbReference type="NCBI Taxonomy" id="40419"/>
    <lineage>
        <taxon>Eukaryota</taxon>
        <taxon>Fungi</taxon>
        <taxon>Dikarya</taxon>
        <taxon>Basidiomycota</taxon>
        <taxon>Agaricomycotina</taxon>
        <taxon>Agaricomycetes</taxon>
        <taxon>Russulales</taxon>
        <taxon>Auriscalpiaceae</taxon>
        <taxon>Auriscalpium</taxon>
    </lineage>
</organism>
<accession>A0ACB8R2A8</accession>
<gene>
    <name evidence="1" type="ORF">FA95DRAFT_1578536</name>
</gene>
<proteinExistence type="predicted"/>
<protein>
    <submittedName>
        <fullName evidence="1">Uncharacterized protein</fullName>
    </submittedName>
</protein>